<sequence>MEKLLFNTVSKQAKELQKTAENALYAFVNNQPNKMYQTAVINDEDVILTFDNEMYAFVGCFIDKTKNTLSSALNKGLKLLGYKIETGTINTISYKELFEIELYNIDNIQLLSVVQYINQREFSDD</sequence>
<proteinExistence type="predicted"/>
<dbReference type="EMBL" id="BK014662">
    <property type="protein sequence ID" value="DAD66610.1"/>
    <property type="molecule type" value="Genomic_DNA"/>
</dbReference>
<reference evidence="1" key="1">
    <citation type="journal article" date="2021" name="Proc. Natl. Acad. Sci. U.S.A.">
        <title>A Catalog of Tens of Thousands of Viruses from Human Metagenomes Reveals Hidden Associations with Chronic Diseases.</title>
        <authorList>
            <person name="Tisza M.J."/>
            <person name="Buck C.B."/>
        </authorList>
    </citation>
    <scope>NUCLEOTIDE SEQUENCE</scope>
    <source>
        <strain evidence="1">CtPuP5</strain>
    </source>
</reference>
<evidence type="ECO:0000313" key="1">
    <source>
        <dbReference type="EMBL" id="DAD66610.1"/>
    </source>
</evidence>
<organism evidence="1">
    <name type="scientific">Myoviridae sp. ctPuP5</name>
    <dbReference type="NCBI Taxonomy" id="2823543"/>
    <lineage>
        <taxon>Viruses</taxon>
        <taxon>Duplodnaviria</taxon>
        <taxon>Heunggongvirae</taxon>
        <taxon>Uroviricota</taxon>
        <taxon>Caudoviricetes</taxon>
    </lineage>
</organism>
<accession>A0A8S5LA12</accession>
<protein>
    <submittedName>
        <fullName evidence="1">Uncharacterized protein</fullName>
    </submittedName>
</protein>
<name>A0A8S5LA12_9CAUD</name>